<keyword evidence="6" id="KW-0687">Ribonucleoprotein</keyword>
<dbReference type="InterPro" id="IPR012340">
    <property type="entry name" value="NA-bd_OB-fold"/>
</dbReference>
<dbReference type="GO" id="GO:0009536">
    <property type="term" value="C:plastid"/>
    <property type="evidence" value="ECO:0007669"/>
    <property type="project" value="UniProtKB-SubCell"/>
</dbReference>
<dbReference type="PANTHER" id="PTHR13691">
    <property type="entry name" value="RIBOSOMAL PROTEIN L2"/>
    <property type="match status" value="1"/>
</dbReference>
<feature type="domain" description="Large ribosomal subunit protein uL2 C-terminal" evidence="9">
    <location>
        <begin position="101"/>
        <end position="230"/>
    </location>
</feature>
<evidence type="ECO:0000256" key="5">
    <source>
        <dbReference type="ARBA" id="ARBA00022980"/>
    </source>
</evidence>
<dbReference type="SMART" id="SM01382">
    <property type="entry name" value="Ribosomal_L2_C"/>
    <property type="match status" value="1"/>
</dbReference>
<gene>
    <name evidence="11" type="primary">rpl2</name>
</gene>
<reference evidence="11" key="2">
    <citation type="journal article" date="2019" name="Mol. Phylogenet. Evol.">
        <title>Reassessment of the classification of bryopsidales (chlorophyta) based on chloroplast phylogenomic analyses.</title>
        <authorList>
            <person name="Cremen M.C."/>
            <person name="Leliaert F."/>
            <person name="West J."/>
            <person name="Lam D.W."/>
            <person name="Shimada S."/>
            <person name="Lopez-Bautista J.M."/>
            <person name="Verbruggen H."/>
        </authorList>
    </citation>
    <scope>NUCLEOTIDE SEQUENCE</scope>
</reference>
<dbReference type="GO" id="GO:0003735">
    <property type="term" value="F:structural constituent of ribosome"/>
    <property type="evidence" value="ECO:0007669"/>
    <property type="project" value="InterPro"/>
</dbReference>
<evidence type="ECO:0000256" key="2">
    <source>
        <dbReference type="ARBA" id="ARBA00005636"/>
    </source>
</evidence>
<evidence type="ECO:0000313" key="11">
    <source>
        <dbReference type="EMBL" id="AYC64316.1"/>
    </source>
</evidence>
<dbReference type="NCBIfam" id="TIGR01171">
    <property type="entry name" value="rplB_bact"/>
    <property type="match status" value="1"/>
</dbReference>
<dbReference type="PROSITE" id="PS00467">
    <property type="entry name" value="RIBOSOMAL_L2"/>
    <property type="match status" value="1"/>
</dbReference>
<proteinExistence type="inferred from homology"/>
<dbReference type="Gene3D" id="2.30.30.30">
    <property type="match status" value="1"/>
</dbReference>
<name>A0A386AXZ1_9CHLO</name>
<dbReference type="InterPro" id="IPR008991">
    <property type="entry name" value="Translation_prot_SH3-like_sf"/>
</dbReference>
<dbReference type="PANTHER" id="PTHR13691:SF5">
    <property type="entry name" value="LARGE RIBOSOMAL SUBUNIT PROTEIN UL2M"/>
    <property type="match status" value="1"/>
</dbReference>
<keyword evidence="5 11" id="KW-0689">Ribosomal protein</keyword>
<organism evidence="11">
    <name type="scientific">Pseudochlorodesmis sp. HV01306a</name>
    <dbReference type="NCBI Taxonomy" id="2358488"/>
    <lineage>
        <taxon>Eukaryota</taxon>
        <taxon>Viridiplantae</taxon>
        <taxon>Chlorophyta</taxon>
        <taxon>core chlorophytes</taxon>
        <taxon>Ulvophyceae</taxon>
        <taxon>TCBD clade</taxon>
        <taxon>Bryopsidales</taxon>
        <taxon>Bryopsidineae</taxon>
        <taxon>Bryopsidaceae</taxon>
        <taxon>Pseudochlorodesmis</taxon>
    </lineage>
</organism>
<evidence type="ECO:0000256" key="1">
    <source>
        <dbReference type="ARBA" id="ARBA00004474"/>
    </source>
</evidence>
<feature type="domain" description="Large ribosomal subunit protein uL2 RNA-binding" evidence="10">
    <location>
        <begin position="19"/>
        <end position="95"/>
    </location>
</feature>
<dbReference type="FunFam" id="4.10.950.10:FF:000001">
    <property type="entry name" value="50S ribosomal protein L2"/>
    <property type="match status" value="1"/>
</dbReference>
<evidence type="ECO:0000256" key="8">
    <source>
        <dbReference type="SAM" id="MobiDB-lite"/>
    </source>
</evidence>
<dbReference type="GO" id="GO:0003723">
    <property type="term" value="F:RNA binding"/>
    <property type="evidence" value="ECO:0007669"/>
    <property type="project" value="InterPro"/>
</dbReference>
<dbReference type="AlphaFoldDB" id="A0A386AXZ1"/>
<geneLocation type="chloroplast" evidence="11"/>
<dbReference type="FunFam" id="2.30.30.30:FF:000001">
    <property type="entry name" value="50S ribosomal protein L2"/>
    <property type="match status" value="1"/>
</dbReference>
<comment type="similarity">
    <text evidence="2">Belongs to the universal ribosomal protein uL2 family.</text>
</comment>
<dbReference type="SUPFAM" id="SSF50104">
    <property type="entry name" value="Translation proteins SH3-like domain"/>
    <property type="match status" value="1"/>
</dbReference>
<dbReference type="EMBL" id="MH591094">
    <property type="protein sequence ID" value="AYC64316.1"/>
    <property type="molecule type" value="Genomic_DNA"/>
</dbReference>
<dbReference type="GO" id="GO:0005762">
    <property type="term" value="C:mitochondrial large ribosomal subunit"/>
    <property type="evidence" value="ECO:0007669"/>
    <property type="project" value="TreeGrafter"/>
</dbReference>
<comment type="subunit">
    <text evidence="3">Part of the 50S ribosomal subunit.</text>
</comment>
<dbReference type="InterPro" id="IPR022671">
    <property type="entry name" value="Ribosomal_uL2_CS"/>
</dbReference>
<reference evidence="11" key="1">
    <citation type="submission" date="2018-07" db="EMBL/GenBank/DDBJ databases">
        <authorList>
            <person name="Quirk P.G."/>
            <person name="Krulwich T.A."/>
        </authorList>
    </citation>
    <scope>NUCLEOTIDE SEQUENCE</scope>
</reference>
<evidence type="ECO:0000256" key="4">
    <source>
        <dbReference type="ARBA" id="ARBA00022640"/>
    </source>
</evidence>
<dbReference type="InterPro" id="IPR014726">
    <property type="entry name" value="Ribosomal_uL2_dom3"/>
</dbReference>
<sequence length="257" mass="28809">MKKHLSLKKKRYRYHRKKGRNNTGRITSRHRGGGHSRIYRQIDFQKIQVNRFGTVRTIEYDPNRSARIMGVIFKDGKKDYQLSPNGMKLGTPIIAGPAAPLTLGNTLPLKNIPLGTNIYNIESIPGSGGKFAKAAGTTALLMAKFGPWVTLRLPSNEVRLFSQNCWATIGQVSNINHFNKNWKKAGYSRWLSIRPKVRGSAKNPVDHPHGGGEGRAPIGKSHPVTPWGKPALGKRTRRTKKYSDSLIIRRSNLINKK</sequence>
<protein>
    <recommendedName>
        <fullName evidence="7">Large ribosomal subunit protein uL2m</fullName>
    </recommendedName>
</protein>
<dbReference type="PIRSF" id="PIRSF002158">
    <property type="entry name" value="Ribosomal_L2"/>
    <property type="match status" value="1"/>
</dbReference>
<dbReference type="GO" id="GO:0016740">
    <property type="term" value="F:transferase activity"/>
    <property type="evidence" value="ECO:0007669"/>
    <property type="project" value="InterPro"/>
</dbReference>
<dbReference type="InterPro" id="IPR002171">
    <property type="entry name" value="Ribosomal_uL2"/>
</dbReference>
<dbReference type="InterPro" id="IPR022669">
    <property type="entry name" value="Ribosomal_uL2_C"/>
</dbReference>
<evidence type="ECO:0000259" key="10">
    <source>
        <dbReference type="SMART" id="SM01383"/>
    </source>
</evidence>
<keyword evidence="11" id="KW-0150">Chloroplast</keyword>
<evidence type="ECO:0000256" key="3">
    <source>
        <dbReference type="ARBA" id="ARBA00011838"/>
    </source>
</evidence>
<dbReference type="Gene3D" id="4.10.950.10">
    <property type="entry name" value="Ribosomal protein L2, domain 3"/>
    <property type="match status" value="1"/>
</dbReference>
<evidence type="ECO:0000256" key="7">
    <source>
        <dbReference type="ARBA" id="ARBA00069872"/>
    </source>
</evidence>
<dbReference type="InterPro" id="IPR005880">
    <property type="entry name" value="Ribosomal_uL2_bac/org-type"/>
</dbReference>
<dbReference type="SUPFAM" id="SSF50249">
    <property type="entry name" value="Nucleic acid-binding proteins"/>
    <property type="match status" value="1"/>
</dbReference>
<evidence type="ECO:0000256" key="6">
    <source>
        <dbReference type="ARBA" id="ARBA00023274"/>
    </source>
</evidence>
<dbReference type="Pfam" id="PF03947">
    <property type="entry name" value="Ribosomal_L2_C"/>
    <property type="match status" value="1"/>
</dbReference>
<dbReference type="Gene3D" id="2.40.50.140">
    <property type="entry name" value="Nucleic acid-binding proteins"/>
    <property type="match status" value="1"/>
</dbReference>
<dbReference type="InterPro" id="IPR014722">
    <property type="entry name" value="Rib_uL2_dom2"/>
</dbReference>
<dbReference type="Pfam" id="PF00181">
    <property type="entry name" value="Ribosomal_L2_N"/>
    <property type="match status" value="1"/>
</dbReference>
<keyword evidence="4 11" id="KW-0934">Plastid</keyword>
<comment type="subcellular location">
    <subcellularLocation>
        <location evidence="1">Plastid</location>
    </subcellularLocation>
</comment>
<dbReference type="GO" id="GO:0032543">
    <property type="term" value="P:mitochondrial translation"/>
    <property type="evidence" value="ECO:0007669"/>
    <property type="project" value="TreeGrafter"/>
</dbReference>
<dbReference type="SMART" id="SM01383">
    <property type="entry name" value="Ribosomal_L2"/>
    <property type="match status" value="1"/>
</dbReference>
<accession>A0A386AXZ1</accession>
<feature type="region of interest" description="Disordered" evidence="8">
    <location>
        <begin position="198"/>
        <end position="241"/>
    </location>
</feature>
<evidence type="ECO:0000259" key="9">
    <source>
        <dbReference type="SMART" id="SM01382"/>
    </source>
</evidence>
<dbReference type="InterPro" id="IPR022666">
    <property type="entry name" value="Ribosomal_uL2_RNA-bd_dom"/>
</dbReference>